<gene>
    <name evidence="1" type="ORF">ACFSC9_22525</name>
</gene>
<sequence>MAFGIKRAELQQWKRQVEAGEIAFLTHYWLDDRFPGIRTVTKVGCADIDKLRRWCKSYGLNPRYLHLRDQYPHFDLLGTEQVSILKVEGLQDHIDRFHLDSSIS</sequence>
<organism evidence="1 2">
    <name type="scientific">Paenibacillus wenxiniae</name>
    <dbReference type="NCBI Taxonomy" id="1636843"/>
    <lineage>
        <taxon>Bacteria</taxon>
        <taxon>Bacillati</taxon>
        <taxon>Bacillota</taxon>
        <taxon>Bacilli</taxon>
        <taxon>Bacillales</taxon>
        <taxon>Paenibacillaceae</taxon>
        <taxon>Paenibacillus</taxon>
    </lineage>
</organism>
<proteinExistence type="predicted"/>
<keyword evidence="2" id="KW-1185">Reference proteome</keyword>
<name>A0ABW4RPU8_9BACL</name>
<dbReference type="RefSeq" id="WP_347322994.1">
    <property type="nucleotide sequence ID" value="NZ_JBCGUH010000001.1"/>
</dbReference>
<evidence type="ECO:0000313" key="1">
    <source>
        <dbReference type="EMBL" id="MFD1888265.1"/>
    </source>
</evidence>
<dbReference type="Proteomes" id="UP001597233">
    <property type="component" value="Unassembled WGS sequence"/>
</dbReference>
<accession>A0ABW4RPU8</accession>
<evidence type="ECO:0000313" key="2">
    <source>
        <dbReference type="Proteomes" id="UP001597233"/>
    </source>
</evidence>
<protein>
    <recommendedName>
        <fullName evidence="3">YneQ</fullName>
    </recommendedName>
</protein>
<dbReference type="EMBL" id="JBHUEH010000032">
    <property type="protein sequence ID" value="MFD1888265.1"/>
    <property type="molecule type" value="Genomic_DNA"/>
</dbReference>
<evidence type="ECO:0008006" key="3">
    <source>
        <dbReference type="Google" id="ProtNLM"/>
    </source>
</evidence>
<comment type="caution">
    <text evidence="1">The sequence shown here is derived from an EMBL/GenBank/DDBJ whole genome shotgun (WGS) entry which is preliminary data.</text>
</comment>
<reference evidence="2" key="1">
    <citation type="journal article" date="2019" name="Int. J. Syst. Evol. Microbiol.">
        <title>The Global Catalogue of Microorganisms (GCM) 10K type strain sequencing project: providing services to taxonomists for standard genome sequencing and annotation.</title>
        <authorList>
            <consortium name="The Broad Institute Genomics Platform"/>
            <consortium name="The Broad Institute Genome Sequencing Center for Infectious Disease"/>
            <person name="Wu L."/>
            <person name="Ma J."/>
        </authorList>
    </citation>
    <scope>NUCLEOTIDE SEQUENCE [LARGE SCALE GENOMIC DNA]</scope>
    <source>
        <strain evidence="2">CCUG 54950</strain>
    </source>
</reference>